<keyword evidence="2" id="KW-1185">Reference proteome</keyword>
<dbReference type="Proteomes" id="UP000231516">
    <property type="component" value="Unassembled WGS sequence"/>
</dbReference>
<organism evidence="1 2">
    <name type="scientific">Paramylibacter kogurei</name>
    <dbReference type="NCBI Taxonomy" id="1889778"/>
    <lineage>
        <taxon>Bacteria</taxon>
        <taxon>Pseudomonadati</taxon>
        <taxon>Pseudomonadota</taxon>
        <taxon>Alphaproteobacteria</taxon>
        <taxon>Rhodobacterales</taxon>
        <taxon>Paracoccaceae</taxon>
        <taxon>Paramylibacter</taxon>
    </lineage>
</organism>
<dbReference type="AlphaFoldDB" id="A0A2G5K3N1"/>
<dbReference type="EMBL" id="MDGM01000012">
    <property type="protein sequence ID" value="PIB24121.1"/>
    <property type="molecule type" value="Genomic_DNA"/>
</dbReference>
<evidence type="ECO:0000313" key="1">
    <source>
        <dbReference type="EMBL" id="PIB24121.1"/>
    </source>
</evidence>
<comment type="caution">
    <text evidence="1">The sequence shown here is derived from an EMBL/GenBank/DDBJ whole genome shotgun (WGS) entry which is preliminary data.</text>
</comment>
<evidence type="ECO:0000313" key="2">
    <source>
        <dbReference type="Proteomes" id="UP000231516"/>
    </source>
</evidence>
<proteinExistence type="predicted"/>
<reference evidence="1 2" key="1">
    <citation type="submission" date="2016-08" db="EMBL/GenBank/DDBJ databases">
        <title>Draft genome of Amylibacter sp. strain 4G11.</title>
        <authorList>
            <person name="Wong S.-K."/>
            <person name="Hamasaki K."/>
            <person name="Yoshizawa S."/>
        </authorList>
    </citation>
    <scope>NUCLEOTIDE SEQUENCE [LARGE SCALE GENOMIC DNA]</scope>
    <source>
        <strain evidence="1 2">4G11</strain>
    </source>
</reference>
<name>A0A2G5K3N1_9RHOB</name>
<accession>A0A2G5K3N1</accession>
<protein>
    <submittedName>
        <fullName evidence="1">Uncharacterized protein</fullName>
    </submittedName>
</protein>
<gene>
    <name evidence="1" type="ORF">BFP76_02455</name>
</gene>
<sequence length="68" mass="7078">MFTAVTASAFTTTGDNVTKSEILSLGYSADVVDQLTDAQVDQLSIALHGGEDADIRGAVRGLMVKFAS</sequence>